<evidence type="ECO:0000259" key="1">
    <source>
        <dbReference type="Pfam" id="PF05050"/>
    </source>
</evidence>
<keyword evidence="2" id="KW-0808">Transferase</keyword>
<dbReference type="GO" id="GO:0032259">
    <property type="term" value="P:methylation"/>
    <property type="evidence" value="ECO:0007669"/>
    <property type="project" value="UniProtKB-KW"/>
</dbReference>
<dbReference type="NCBIfam" id="TIGR01444">
    <property type="entry name" value="fkbM_fam"/>
    <property type="match status" value="1"/>
</dbReference>
<gene>
    <name evidence="2" type="ORF">IXB50_04660</name>
</gene>
<accession>A0A947GG50</accession>
<protein>
    <submittedName>
        <fullName evidence="2">FkbM family methyltransferase</fullName>
    </submittedName>
</protein>
<evidence type="ECO:0000313" key="2">
    <source>
        <dbReference type="EMBL" id="MBT9314710.1"/>
    </source>
</evidence>
<reference evidence="2" key="2">
    <citation type="journal article" date="2021" name="Mar. Drugs">
        <title>Genome Reduction and Secondary Metabolism of the Marine Sponge-Associated Cyanobacterium Leptothoe.</title>
        <authorList>
            <person name="Konstantinou D."/>
            <person name="Popin R.V."/>
            <person name="Fewer D.P."/>
            <person name="Sivonen K."/>
            <person name="Gkelis S."/>
        </authorList>
    </citation>
    <scope>NUCLEOTIDE SEQUENCE</scope>
    <source>
        <strain evidence="2">TAU-MAC 1115</strain>
    </source>
</reference>
<dbReference type="InterPro" id="IPR029063">
    <property type="entry name" value="SAM-dependent_MTases_sf"/>
</dbReference>
<dbReference type="InterPro" id="IPR006342">
    <property type="entry name" value="FkbM_mtfrase"/>
</dbReference>
<evidence type="ECO:0000313" key="3">
    <source>
        <dbReference type="Proteomes" id="UP000717364"/>
    </source>
</evidence>
<dbReference type="Proteomes" id="UP000717364">
    <property type="component" value="Unassembled WGS sequence"/>
</dbReference>
<dbReference type="SUPFAM" id="SSF53335">
    <property type="entry name" value="S-adenosyl-L-methionine-dependent methyltransferases"/>
    <property type="match status" value="1"/>
</dbReference>
<dbReference type="AlphaFoldDB" id="A0A947GG50"/>
<dbReference type="Pfam" id="PF05050">
    <property type="entry name" value="Methyltransf_21"/>
    <property type="match status" value="1"/>
</dbReference>
<organism evidence="2 3">
    <name type="scientific">Leptothoe spongobia TAU-MAC 1115</name>
    <dbReference type="NCBI Taxonomy" id="1967444"/>
    <lineage>
        <taxon>Bacteria</taxon>
        <taxon>Bacillati</taxon>
        <taxon>Cyanobacteriota</taxon>
        <taxon>Cyanophyceae</taxon>
        <taxon>Nodosilineales</taxon>
        <taxon>Cymatolegaceae</taxon>
        <taxon>Leptothoe</taxon>
        <taxon>Leptothoe spongobia</taxon>
    </lineage>
</organism>
<dbReference type="Gene3D" id="3.40.50.150">
    <property type="entry name" value="Vaccinia Virus protein VP39"/>
    <property type="match status" value="1"/>
</dbReference>
<name>A0A947GG50_9CYAN</name>
<sequence length="258" mass="29956">MNQNFKKLLRTLQVNFHYLLETKFSLMRFYRNKLGIPFEADFKALHLFPDTDGALYLDIGANRGQSTDAILMQTKNSHIQMFEPSELLCKKLEGLYGDNKRIVINKFGLGAQAAEQDLYTPFYKKWMFDGLSSFDEAEAREWLVDGIFFFEEERLTLQKTHCQIKTLDELDLNPFFIKIDIQGYELQAIKGGREMIKTHEPILLIEQPNDDIVSYLKNLGYELYAYANGRFTSGTNGYPNTFFMTKSKAALVKEFINQ</sequence>
<keyword evidence="3" id="KW-1185">Reference proteome</keyword>
<proteinExistence type="predicted"/>
<dbReference type="GO" id="GO:0008168">
    <property type="term" value="F:methyltransferase activity"/>
    <property type="evidence" value="ECO:0007669"/>
    <property type="project" value="UniProtKB-KW"/>
</dbReference>
<keyword evidence="2" id="KW-0489">Methyltransferase</keyword>
<feature type="domain" description="Methyltransferase FkbM" evidence="1">
    <location>
        <begin position="58"/>
        <end position="223"/>
    </location>
</feature>
<reference evidence="2" key="1">
    <citation type="submission" date="2020-11" db="EMBL/GenBank/DDBJ databases">
        <authorList>
            <person name="Konstantinou D."/>
            <person name="Gkelis S."/>
            <person name="Popin R."/>
            <person name="Fewer D."/>
            <person name="Sivonen K."/>
        </authorList>
    </citation>
    <scope>NUCLEOTIDE SEQUENCE</scope>
    <source>
        <strain evidence="2">TAU-MAC 1115</strain>
    </source>
</reference>
<dbReference type="EMBL" id="JADOES010000006">
    <property type="protein sequence ID" value="MBT9314710.1"/>
    <property type="molecule type" value="Genomic_DNA"/>
</dbReference>
<dbReference type="RefSeq" id="WP_215607784.1">
    <property type="nucleotide sequence ID" value="NZ_JADOES010000006.1"/>
</dbReference>
<comment type="caution">
    <text evidence="2">The sequence shown here is derived from an EMBL/GenBank/DDBJ whole genome shotgun (WGS) entry which is preliminary data.</text>
</comment>